<sequence length="160" mass="15509">MSFFKSLPSAGAFTEVEVGAAGGGGGGGGSGYVAPQEPQLRRALPSGDQRPPAGQSIGTDSTHILIRALSEAKAKRKSQVPGASTSTSTSASAAASASAASRKRKSSLGGCGSVDGDIDDGIGGIDGIDGIDSISGDRSQVQLGLVRHGPGGADEVAGAS</sequence>
<feature type="compositionally biased region" description="Low complexity" evidence="1">
    <location>
        <begin position="83"/>
        <end position="100"/>
    </location>
</feature>
<evidence type="ECO:0000256" key="1">
    <source>
        <dbReference type="SAM" id="MobiDB-lite"/>
    </source>
</evidence>
<accession>A0A0L0D3H8</accession>
<dbReference type="AlphaFoldDB" id="A0A0L0D3H8"/>
<reference evidence="2 3" key="1">
    <citation type="submission" date="2010-05" db="EMBL/GenBank/DDBJ databases">
        <title>The Genome Sequence of Thecamonas trahens ATCC 50062.</title>
        <authorList>
            <consortium name="The Broad Institute Genome Sequencing Platform"/>
            <person name="Russ C."/>
            <person name="Cuomo C."/>
            <person name="Shea T."/>
            <person name="Young S.K."/>
            <person name="Zeng Q."/>
            <person name="Koehrsen M."/>
            <person name="Haas B."/>
            <person name="Borodovsky M."/>
            <person name="Guigo R."/>
            <person name="Alvarado L."/>
            <person name="Berlin A."/>
            <person name="Bochicchio J."/>
            <person name="Borenstein D."/>
            <person name="Chapman S."/>
            <person name="Chen Z."/>
            <person name="Freedman E."/>
            <person name="Gellesch M."/>
            <person name="Goldberg J."/>
            <person name="Griggs A."/>
            <person name="Gujja S."/>
            <person name="Heilman E."/>
            <person name="Heiman D."/>
            <person name="Hepburn T."/>
            <person name="Howarth C."/>
            <person name="Jen D."/>
            <person name="Larson L."/>
            <person name="Mehta T."/>
            <person name="Park D."/>
            <person name="Pearson M."/>
            <person name="Roberts A."/>
            <person name="Saif S."/>
            <person name="Shenoy N."/>
            <person name="Sisk P."/>
            <person name="Stolte C."/>
            <person name="Sykes S."/>
            <person name="Thomson T."/>
            <person name="Walk T."/>
            <person name="White J."/>
            <person name="Yandava C."/>
            <person name="Burger G."/>
            <person name="Gray M.W."/>
            <person name="Holland P.W.H."/>
            <person name="King N."/>
            <person name="Lang F.B.F."/>
            <person name="Roger A.J."/>
            <person name="Ruiz-Trillo I."/>
            <person name="Lander E."/>
            <person name="Nusbaum C."/>
        </authorList>
    </citation>
    <scope>NUCLEOTIDE SEQUENCE [LARGE SCALE GENOMIC DNA]</scope>
    <source>
        <strain evidence="2 3">ATCC 50062</strain>
    </source>
</reference>
<dbReference type="GeneID" id="25562777"/>
<dbReference type="EMBL" id="GL349443">
    <property type="protein sequence ID" value="KNC46716.1"/>
    <property type="molecule type" value="Genomic_DNA"/>
</dbReference>
<proteinExistence type="predicted"/>
<organism evidence="2 3">
    <name type="scientific">Thecamonas trahens ATCC 50062</name>
    <dbReference type="NCBI Taxonomy" id="461836"/>
    <lineage>
        <taxon>Eukaryota</taxon>
        <taxon>Apusozoa</taxon>
        <taxon>Apusomonadida</taxon>
        <taxon>Apusomonadidae</taxon>
        <taxon>Thecamonas</taxon>
    </lineage>
</organism>
<evidence type="ECO:0000313" key="2">
    <source>
        <dbReference type="EMBL" id="KNC46716.1"/>
    </source>
</evidence>
<feature type="region of interest" description="Disordered" evidence="1">
    <location>
        <begin position="17"/>
        <end position="134"/>
    </location>
</feature>
<dbReference type="Proteomes" id="UP000054408">
    <property type="component" value="Unassembled WGS sequence"/>
</dbReference>
<feature type="compositionally biased region" description="Gly residues" evidence="1">
    <location>
        <begin position="20"/>
        <end position="31"/>
    </location>
</feature>
<gene>
    <name evidence="2" type="ORF">AMSG_03151</name>
</gene>
<evidence type="ECO:0000313" key="3">
    <source>
        <dbReference type="Proteomes" id="UP000054408"/>
    </source>
</evidence>
<feature type="region of interest" description="Disordered" evidence="1">
    <location>
        <begin position="141"/>
        <end position="160"/>
    </location>
</feature>
<dbReference type="RefSeq" id="XP_013760478.1">
    <property type="nucleotide sequence ID" value="XM_013905024.1"/>
</dbReference>
<protein>
    <submittedName>
        <fullName evidence="2">Uncharacterized protein</fullName>
    </submittedName>
</protein>
<name>A0A0L0D3H8_THETB</name>
<keyword evidence="3" id="KW-1185">Reference proteome</keyword>